<accession>A0A927U8F9</accession>
<dbReference type="GO" id="GO:0005524">
    <property type="term" value="F:ATP binding"/>
    <property type="evidence" value="ECO:0007669"/>
    <property type="project" value="InterPro"/>
</dbReference>
<dbReference type="Pfam" id="PF07728">
    <property type="entry name" value="AAA_5"/>
    <property type="match status" value="1"/>
</dbReference>
<gene>
    <name evidence="2" type="ORF">E7272_08850</name>
</gene>
<reference evidence="2" key="1">
    <citation type="submission" date="2019-04" db="EMBL/GenBank/DDBJ databases">
        <title>Evolution of Biomass-Degrading Anaerobic Consortia Revealed by Metagenomics.</title>
        <authorList>
            <person name="Peng X."/>
        </authorList>
    </citation>
    <scope>NUCLEOTIDE SEQUENCE</scope>
    <source>
        <strain evidence="2">SIG311</strain>
    </source>
</reference>
<proteinExistence type="predicted"/>
<dbReference type="GO" id="GO:0004519">
    <property type="term" value="F:endonuclease activity"/>
    <property type="evidence" value="ECO:0007669"/>
    <property type="project" value="UniProtKB-KW"/>
</dbReference>
<dbReference type="EMBL" id="SVER01000021">
    <property type="protein sequence ID" value="MBE5919940.1"/>
    <property type="molecule type" value="Genomic_DNA"/>
</dbReference>
<dbReference type="GO" id="GO:0016887">
    <property type="term" value="F:ATP hydrolysis activity"/>
    <property type="evidence" value="ECO:0007669"/>
    <property type="project" value="InterPro"/>
</dbReference>
<dbReference type="AlphaFoldDB" id="A0A927U8F9"/>
<protein>
    <submittedName>
        <fullName evidence="2">Restriction endonuclease</fullName>
    </submittedName>
</protein>
<keyword evidence="2" id="KW-0378">Hydrolase</keyword>
<organism evidence="2 3">
    <name type="scientific">Pseudobutyrivibrio ruminis</name>
    <dbReference type="NCBI Taxonomy" id="46206"/>
    <lineage>
        <taxon>Bacteria</taxon>
        <taxon>Bacillati</taxon>
        <taxon>Bacillota</taxon>
        <taxon>Clostridia</taxon>
        <taxon>Lachnospirales</taxon>
        <taxon>Lachnospiraceae</taxon>
        <taxon>Pseudobutyrivibrio</taxon>
    </lineage>
</organism>
<name>A0A927U8F9_9FIRM</name>
<evidence type="ECO:0000313" key="2">
    <source>
        <dbReference type="EMBL" id="MBE5919940.1"/>
    </source>
</evidence>
<dbReference type="Gene3D" id="3.40.50.300">
    <property type="entry name" value="P-loop containing nucleotide triphosphate hydrolases"/>
    <property type="match status" value="1"/>
</dbReference>
<dbReference type="SUPFAM" id="SSF52540">
    <property type="entry name" value="P-loop containing nucleoside triphosphate hydrolases"/>
    <property type="match status" value="1"/>
</dbReference>
<keyword evidence="2" id="KW-0540">Nuclease</keyword>
<comment type="caution">
    <text evidence="2">The sequence shown here is derived from an EMBL/GenBank/DDBJ whole genome shotgun (WGS) entry which is preliminary data.</text>
</comment>
<dbReference type="InterPro" id="IPR011704">
    <property type="entry name" value="ATPase_dyneun-rel_AAA"/>
</dbReference>
<feature type="domain" description="ATPase dynein-related AAA" evidence="1">
    <location>
        <begin position="481"/>
        <end position="576"/>
    </location>
</feature>
<dbReference type="InterPro" id="IPR052934">
    <property type="entry name" value="Methyl-DNA_Rec/Restrict_Enz"/>
</dbReference>
<dbReference type="PANTHER" id="PTHR37291">
    <property type="entry name" value="5-METHYLCYTOSINE-SPECIFIC RESTRICTION ENZYME B"/>
    <property type="match status" value="1"/>
</dbReference>
<evidence type="ECO:0000313" key="3">
    <source>
        <dbReference type="Proteomes" id="UP000766246"/>
    </source>
</evidence>
<sequence length="728" mass="82643">MCACVDAYRSDGRFSSYTYWDLNAIYAMALGTWKLNIEKKKEYIEKGSLSAEEQKAVCSILDKVWDNACHKKYENRESDVKPTVGMFGTGFYSFSDVIDDDAQAFIKMLTEIAPLEEDNEIFSIVATVLDKPIKGLQAASASVILHCLKPFVFPILNGNSGNGTVYSALGINLIRPKDSTTYISNCRRIKAFRDEHFSFKNYRILDMMAWENSDDETPEEGQDMEKAIFDNNTILYGPPGTGKTYNTVNYAVAIIEGKSLEEVKHEDYDVVKERYEQYKDAGQIAFTTFHQSYGYEEFIEGIKPNINDENEDGLEYTIEPGIFKSFCEKAQAALSMDDIEYGLNKSPVVWKVSLESTGDNPTRRECLESNHIRIGWDSYGKDIVDDQDFDNGGKRELNAFINKMRVGDIVLSCYSAWTVDAIGVVTGEYEWHEEYDRYKRVRSVRWLVKGIDEDIMEITGGTSMTLSSVYQMKVSVADVLKVVEKYTTNGISKNNQKNFVFIIDEINRGNISKIFGELITLIENTKRIGAKEEMTLLLPYSGNKPFGVPKNVYILGTMNTADRSIALMDTALRRRFSFEEMMPKSDVLVSIGADKVVDGDTELNVAKMLDTINRRIEYLYDREHTIGHAFFTGLKDNPTIENLAGIFEKSVIPLLQEYFYEDYSKIQLVLGDNAKVGDNKQYQFIRDEEMVVNDVFAGVPDIEPETRYSIQTAAFTKIESYKLIGKGL</sequence>
<evidence type="ECO:0000259" key="1">
    <source>
        <dbReference type="Pfam" id="PF07728"/>
    </source>
</evidence>
<keyword evidence="2" id="KW-0255">Endonuclease</keyword>
<dbReference type="Proteomes" id="UP000766246">
    <property type="component" value="Unassembled WGS sequence"/>
</dbReference>
<dbReference type="InterPro" id="IPR027417">
    <property type="entry name" value="P-loop_NTPase"/>
</dbReference>
<dbReference type="PANTHER" id="PTHR37291:SF1">
    <property type="entry name" value="TYPE IV METHYL-DIRECTED RESTRICTION ENZYME ECOKMCRB SUBUNIT"/>
    <property type="match status" value="1"/>
</dbReference>